<evidence type="ECO:0000313" key="3">
    <source>
        <dbReference type="Proteomes" id="UP000322214"/>
    </source>
</evidence>
<protein>
    <submittedName>
        <fullName evidence="2">Acetyltransferase (GNAT) family protein</fullName>
    </submittedName>
</protein>
<keyword evidence="2" id="KW-0808">Transferase</keyword>
<dbReference type="Gene3D" id="3.40.630.30">
    <property type="match status" value="1"/>
</dbReference>
<proteinExistence type="predicted"/>
<dbReference type="InterPro" id="IPR000182">
    <property type="entry name" value="GNAT_dom"/>
</dbReference>
<reference evidence="2 3" key="1">
    <citation type="submission" date="2019-08" db="EMBL/GenBank/DDBJ databases">
        <title>Deep-cultivation of Planctomycetes and their phenomic and genomic characterization uncovers novel biology.</title>
        <authorList>
            <person name="Wiegand S."/>
            <person name="Jogler M."/>
            <person name="Boedeker C."/>
            <person name="Pinto D."/>
            <person name="Vollmers J."/>
            <person name="Rivas-Marin E."/>
            <person name="Kohn T."/>
            <person name="Peeters S.H."/>
            <person name="Heuer A."/>
            <person name="Rast P."/>
            <person name="Oberbeckmann S."/>
            <person name="Bunk B."/>
            <person name="Jeske O."/>
            <person name="Meyerdierks A."/>
            <person name="Storesund J.E."/>
            <person name="Kallscheuer N."/>
            <person name="Luecker S."/>
            <person name="Lage O.M."/>
            <person name="Pohl T."/>
            <person name="Merkel B.J."/>
            <person name="Hornburger P."/>
            <person name="Mueller R.-W."/>
            <person name="Bruemmer F."/>
            <person name="Labrenz M."/>
            <person name="Spormann A.M."/>
            <person name="Op den Camp H."/>
            <person name="Overmann J."/>
            <person name="Amann R."/>
            <person name="Jetten M.S.M."/>
            <person name="Mascher T."/>
            <person name="Medema M.H."/>
            <person name="Devos D.P."/>
            <person name="Kaster A.-K."/>
            <person name="Ovreas L."/>
            <person name="Rohde M."/>
            <person name="Galperin M.Y."/>
            <person name="Jogler C."/>
        </authorList>
    </citation>
    <scope>NUCLEOTIDE SEQUENCE [LARGE SCALE GENOMIC DNA]</scope>
    <source>
        <strain evidence="2 3">FC18</strain>
    </source>
</reference>
<dbReference type="Proteomes" id="UP000322214">
    <property type="component" value="Chromosome"/>
</dbReference>
<gene>
    <name evidence="2" type="ORF">MFFC18_20310</name>
</gene>
<feature type="domain" description="N-acetyltransferase" evidence="1">
    <location>
        <begin position="4"/>
        <end position="169"/>
    </location>
</feature>
<accession>A0A5B9PB19</accession>
<dbReference type="AlphaFoldDB" id="A0A5B9PB19"/>
<dbReference type="RefSeq" id="WP_075082271.1">
    <property type="nucleotide sequence ID" value="NZ_CP042912.1"/>
</dbReference>
<dbReference type="STRING" id="980251.GCA_001642875_03518"/>
<evidence type="ECO:0000313" key="2">
    <source>
        <dbReference type="EMBL" id="QEG22170.1"/>
    </source>
</evidence>
<keyword evidence="3" id="KW-1185">Reference proteome</keyword>
<evidence type="ECO:0000259" key="1">
    <source>
        <dbReference type="PROSITE" id="PS51186"/>
    </source>
</evidence>
<dbReference type="PROSITE" id="PS51186">
    <property type="entry name" value="GNAT"/>
    <property type="match status" value="1"/>
</dbReference>
<dbReference type="KEGG" id="mff:MFFC18_20310"/>
<dbReference type="SUPFAM" id="SSF55729">
    <property type="entry name" value="Acyl-CoA N-acyltransferases (Nat)"/>
    <property type="match status" value="1"/>
</dbReference>
<name>A0A5B9PB19_9BACT</name>
<organism evidence="2 3">
    <name type="scientific">Mariniblastus fucicola</name>
    <dbReference type="NCBI Taxonomy" id="980251"/>
    <lineage>
        <taxon>Bacteria</taxon>
        <taxon>Pseudomonadati</taxon>
        <taxon>Planctomycetota</taxon>
        <taxon>Planctomycetia</taxon>
        <taxon>Pirellulales</taxon>
        <taxon>Pirellulaceae</taxon>
        <taxon>Mariniblastus</taxon>
    </lineage>
</organism>
<dbReference type="EMBL" id="CP042912">
    <property type="protein sequence ID" value="QEG22170.1"/>
    <property type="molecule type" value="Genomic_DNA"/>
</dbReference>
<sequence>MGETRIRLAVADDCDGIVELIDGVLREYGDRICTTPGGSEADLLDIEAGYRDKGGEFWVLESIVDGRAQIVGTHATRPLSDRPLEVCTFKRLYLRRELRGTHWGHDLMQVTIDWTRSNGFGRIEFWSDTRFERAHRFFAKFGFVGTEDVRHMTDSVVPYSERFFYLDLK</sequence>
<dbReference type="GO" id="GO:0016747">
    <property type="term" value="F:acyltransferase activity, transferring groups other than amino-acyl groups"/>
    <property type="evidence" value="ECO:0007669"/>
    <property type="project" value="InterPro"/>
</dbReference>
<dbReference type="InterPro" id="IPR016181">
    <property type="entry name" value="Acyl_CoA_acyltransferase"/>
</dbReference>
<dbReference type="Pfam" id="PF00583">
    <property type="entry name" value="Acetyltransf_1"/>
    <property type="match status" value="1"/>
</dbReference>